<accession>B5CLF8</accession>
<dbReference type="Proteomes" id="UP000003254">
    <property type="component" value="Unassembled WGS sequence"/>
</dbReference>
<reference evidence="2 3" key="1">
    <citation type="submission" date="2008-08" db="EMBL/GenBank/DDBJ databases">
        <title>Draft genome sequence of Ruminococcus lactaris ATCC 29176.</title>
        <authorList>
            <person name="Sudarsanam P."/>
            <person name="Ley R."/>
            <person name="Guruge J."/>
            <person name="Turnbaugh P.J."/>
            <person name="Mahowald M."/>
            <person name="Liep D."/>
            <person name="Gordon J."/>
        </authorList>
    </citation>
    <scope>NUCLEOTIDE SEQUENCE [LARGE SCALE GENOMIC DNA]</scope>
    <source>
        <strain evidence="2 3">ATCC 29176</strain>
    </source>
</reference>
<proteinExistence type="predicted"/>
<gene>
    <name evidence="2" type="ORF">RUMLAC_00279</name>
</gene>
<evidence type="ECO:0000313" key="3">
    <source>
        <dbReference type="Proteomes" id="UP000003254"/>
    </source>
</evidence>
<comment type="caution">
    <text evidence="2">The sequence shown here is derived from an EMBL/GenBank/DDBJ whole genome shotgun (WGS) entry which is preliminary data.</text>
</comment>
<dbReference type="AlphaFoldDB" id="B5CLF8"/>
<name>B5CLF8_9FIRM</name>
<feature type="region of interest" description="Disordered" evidence="1">
    <location>
        <begin position="47"/>
        <end position="68"/>
    </location>
</feature>
<dbReference type="EMBL" id="ABOU02000010">
    <property type="protein sequence ID" value="EDY33910.1"/>
    <property type="molecule type" value="Genomic_DNA"/>
</dbReference>
<keyword evidence="3" id="KW-1185">Reference proteome</keyword>
<dbReference type="HOGENOM" id="CLU_2791428_0_0_9"/>
<protein>
    <submittedName>
        <fullName evidence="2">Uncharacterized protein</fullName>
    </submittedName>
</protein>
<evidence type="ECO:0000256" key="1">
    <source>
        <dbReference type="SAM" id="MobiDB-lite"/>
    </source>
</evidence>
<organism evidence="2 3">
    <name type="scientific">[Ruminococcus] lactaris ATCC 29176</name>
    <dbReference type="NCBI Taxonomy" id="471875"/>
    <lineage>
        <taxon>Bacteria</taxon>
        <taxon>Bacillati</taxon>
        <taxon>Bacillota</taxon>
        <taxon>Clostridia</taxon>
        <taxon>Lachnospirales</taxon>
        <taxon>Lachnospiraceae</taxon>
        <taxon>Mediterraneibacter</taxon>
    </lineage>
</organism>
<evidence type="ECO:0000313" key="2">
    <source>
        <dbReference type="EMBL" id="EDY33910.1"/>
    </source>
</evidence>
<sequence length="68" mass="7842">MGESKKASIYTSIYGRKGILTDKKASCISVRKPLFFRNEKDIINYGRQKDIDSGKEENYGDKKSYNRT</sequence>
<reference evidence="2 3" key="2">
    <citation type="submission" date="2008-08" db="EMBL/GenBank/DDBJ databases">
        <authorList>
            <person name="Fulton L."/>
            <person name="Clifton S."/>
            <person name="Fulton B."/>
            <person name="Xu J."/>
            <person name="Minx P."/>
            <person name="Pepin K.H."/>
            <person name="Johnson M."/>
            <person name="Bhonagiri V."/>
            <person name="Nash W.E."/>
            <person name="Mardis E.R."/>
            <person name="Wilson R.K."/>
        </authorList>
    </citation>
    <scope>NUCLEOTIDE SEQUENCE [LARGE SCALE GENOMIC DNA]</scope>
    <source>
        <strain evidence="2 3">ATCC 29176</strain>
    </source>
</reference>